<feature type="transmembrane region" description="Helical" evidence="1">
    <location>
        <begin position="6"/>
        <end position="23"/>
    </location>
</feature>
<evidence type="ECO:0000313" key="2">
    <source>
        <dbReference type="EMBL" id="QQT86299.1"/>
    </source>
</evidence>
<evidence type="ECO:0000256" key="1">
    <source>
        <dbReference type="SAM" id="Phobius"/>
    </source>
</evidence>
<dbReference type="Proteomes" id="UP001164081">
    <property type="component" value="Chromosome"/>
</dbReference>
<accession>A0A2N6V8Q1</accession>
<dbReference type="EMBL" id="CP089044">
    <property type="protein sequence ID" value="UYF74540.1"/>
    <property type="molecule type" value="Genomic_DNA"/>
</dbReference>
<evidence type="ECO:0000313" key="4">
    <source>
        <dbReference type="EMBL" id="UYF74540.1"/>
    </source>
</evidence>
<dbReference type="EMBL" id="CP068176">
    <property type="protein sequence ID" value="QQT86299.1"/>
    <property type="molecule type" value="Genomic_DNA"/>
</dbReference>
<name>A0A2N6V8Q1_9GAMM</name>
<gene>
    <name evidence="2" type="ORF">I6I53_15795</name>
    <name evidence="4" type="ORF">LSO58_11885</name>
    <name evidence="3" type="ORF">LSO60_05065</name>
</gene>
<keyword evidence="1" id="KW-0472">Membrane</keyword>
<feature type="transmembrane region" description="Helical" evidence="1">
    <location>
        <begin position="50"/>
        <end position="65"/>
    </location>
</feature>
<feature type="transmembrane region" description="Helical" evidence="1">
    <location>
        <begin position="28"/>
        <end position="44"/>
    </location>
</feature>
<reference evidence="3" key="2">
    <citation type="journal article" date="2022" name="J Glob Antimicrob Resist">
        <title>Comparative analysis of IMP-4- and OXA-58-containing plasmids of three carbapenemase-producing Acinetobacter ursingii strains in the Netherlands.</title>
        <authorList>
            <person name="Hendrickx A.P.A."/>
            <person name="Schade R.P."/>
            <person name="Landman F."/>
            <person name="Bosch T."/>
            <person name="Schouls L.M."/>
            <person name="van Dijk K."/>
        </authorList>
    </citation>
    <scope>NUCLEOTIDE SEQUENCE</scope>
    <source>
        <strain evidence="3">RIVM_C010559</strain>
        <strain evidence="4">RIVM_C010761</strain>
    </source>
</reference>
<dbReference type="EMBL" id="CP089051">
    <property type="protein sequence ID" value="UYF72641.1"/>
    <property type="molecule type" value="Genomic_DNA"/>
</dbReference>
<sequence length="67" mass="7548">MNTTQLFLGLIFSCIGLGYFMYGKKQKVIVPLVCGLVLMIFPYFIENVSLLSVIGIVLSIIPYFVRL</sequence>
<dbReference type="Proteomes" id="UP000595320">
    <property type="component" value="Chromosome"/>
</dbReference>
<evidence type="ECO:0000313" key="5">
    <source>
        <dbReference type="Proteomes" id="UP000595320"/>
    </source>
</evidence>
<dbReference type="AlphaFoldDB" id="A0A2N6V8Q1"/>
<reference evidence="2 5" key="1">
    <citation type="submission" date="2021-01" db="EMBL/GenBank/DDBJ databases">
        <title>FDA dAtabase for Regulatory Grade micrObial Sequences (FDA-ARGOS): Supporting development and validation of Infectious Disease Dx tests.</title>
        <authorList>
            <person name="Sproer C."/>
            <person name="Gronow S."/>
            <person name="Severitt S."/>
            <person name="Schroder I."/>
            <person name="Tallon L."/>
            <person name="Sadzewicz L."/>
            <person name="Zhao X."/>
            <person name="Boylan J."/>
            <person name="Ott S."/>
            <person name="Bowen H."/>
            <person name="Vavikolanu K."/>
            <person name="Mehta A."/>
            <person name="Aluvathingal J."/>
            <person name="Nadendla S."/>
            <person name="Lowell S."/>
            <person name="Myers T."/>
            <person name="Yan Y."/>
            <person name="Sichtig H."/>
        </authorList>
    </citation>
    <scope>NUCLEOTIDE SEQUENCE [LARGE SCALE GENOMIC DNA]</scope>
    <source>
        <strain evidence="2 5">FDAARGOS_1096</strain>
    </source>
</reference>
<proteinExistence type="predicted"/>
<dbReference type="STRING" id="108980.GCA_000934145_01090"/>
<keyword evidence="1" id="KW-1133">Transmembrane helix</keyword>
<dbReference type="Proteomes" id="UP001164064">
    <property type="component" value="Chromosome"/>
</dbReference>
<dbReference type="RefSeq" id="WP_035272242.1">
    <property type="nucleotide sequence ID" value="NZ_AP018824.1"/>
</dbReference>
<keyword evidence="1" id="KW-0812">Transmembrane</keyword>
<protein>
    <submittedName>
        <fullName evidence="2">Amino acid transport protein</fullName>
    </submittedName>
</protein>
<organism evidence="2 5">
    <name type="scientific">Acinetobacter ursingii</name>
    <dbReference type="NCBI Taxonomy" id="108980"/>
    <lineage>
        <taxon>Bacteria</taxon>
        <taxon>Pseudomonadati</taxon>
        <taxon>Pseudomonadota</taxon>
        <taxon>Gammaproteobacteria</taxon>
        <taxon>Moraxellales</taxon>
        <taxon>Moraxellaceae</taxon>
        <taxon>Acinetobacter</taxon>
    </lineage>
</organism>
<evidence type="ECO:0000313" key="3">
    <source>
        <dbReference type="EMBL" id="UYF72641.1"/>
    </source>
</evidence>